<name>A0ABU1I0A9_9MICO</name>
<dbReference type="EMBL" id="JAVIZA010000001">
    <property type="protein sequence ID" value="MDR6167336.1"/>
    <property type="molecule type" value="Genomic_DNA"/>
</dbReference>
<evidence type="ECO:0000313" key="2">
    <source>
        <dbReference type="EMBL" id="MDR6167336.1"/>
    </source>
</evidence>
<dbReference type="Proteomes" id="UP001260188">
    <property type="component" value="Unassembled WGS sequence"/>
</dbReference>
<proteinExistence type="predicted"/>
<gene>
    <name evidence="2" type="ORF">QE367_001540</name>
</gene>
<evidence type="ECO:0000313" key="3">
    <source>
        <dbReference type="Proteomes" id="UP001260188"/>
    </source>
</evidence>
<evidence type="ECO:0000256" key="1">
    <source>
        <dbReference type="SAM" id="MobiDB-lite"/>
    </source>
</evidence>
<feature type="region of interest" description="Disordered" evidence="1">
    <location>
        <begin position="1"/>
        <end position="22"/>
    </location>
</feature>
<accession>A0ABU1I0A9</accession>
<comment type="caution">
    <text evidence="2">The sequence shown here is derived from an EMBL/GenBank/DDBJ whole genome shotgun (WGS) entry which is preliminary data.</text>
</comment>
<sequence>MSMDGADPGEREASAADSATQSIADQWRDDLLSSLDVIEDQPLSERASSYAALHDELARRLDSGPTGAA</sequence>
<protein>
    <submittedName>
        <fullName evidence="2">Uncharacterized protein</fullName>
    </submittedName>
</protein>
<keyword evidence="3" id="KW-1185">Reference proteome</keyword>
<reference evidence="2 3" key="1">
    <citation type="submission" date="2023-08" db="EMBL/GenBank/DDBJ databases">
        <title>Functional and genomic diversity of the sorghum phyllosphere microbiome.</title>
        <authorList>
            <person name="Shade A."/>
        </authorList>
    </citation>
    <scope>NUCLEOTIDE SEQUENCE [LARGE SCALE GENOMIC DNA]</scope>
    <source>
        <strain evidence="2 3">SORGH_AS_0919</strain>
    </source>
</reference>
<dbReference type="RefSeq" id="WP_071919144.1">
    <property type="nucleotide sequence ID" value="NZ_CP018134.1"/>
</dbReference>
<organism evidence="2 3">
    <name type="scientific">Microbacterium paludicola</name>
    <dbReference type="NCBI Taxonomy" id="300019"/>
    <lineage>
        <taxon>Bacteria</taxon>
        <taxon>Bacillati</taxon>
        <taxon>Actinomycetota</taxon>
        <taxon>Actinomycetes</taxon>
        <taxon>Micrococcales</taxon>
        <taxon>Microbacteriaceae</taxon>
        <taxon>Microbacterium</taxon>
    </lineage>
</organism>